<feature type="domain" description="DNA mismatch repair protein S5" evidence="6">
    <location>
        <begin position="226"/>
        <end position="364"/>
    </location>
</feature>
<feature type="region of interest" description="Disordered" evidence="4">
    <location>
        <begin position="392"/>
        <end position="439"/>
    </location>
</feature>
<comment type="similarity">
    <text evidence="1">Belongs to the DNA mismatch repair MutL/HexB family.</text>
</comment>
<dbReference type="InterPro" id="IPR042121">
    <property type="entry name" value="MutL_C_regsub"/>
</dbReference>
<dbReference type="InterPro" id="IPR013507">
    <property type="entry name" value="DNA_mismatch_S5_2-like"/>
</dbReference>
<dbReference type="Gene3D" id="3.30.1370.100">
    <property type="entry name" value="MutL, C-terminal domain, regulatory subdomain"/>
    <property type="match status" value="1"/>
</dbReference>
<dbReference type="Gene3D" id="3.30.1540.20">
    <property type="entry name" value="MutL, C-terminal domain, dimerisation subdomain"/>
    <property type="match status" value="1"/>
</dbReference>
<dbReference type="Pfam" id="PF13589">
    <property type="entry name" value="HATPase_c_3"/>
    <property type="match status" value="1"/>
</dbReference>
<evidence type="ECO:0000313" key="8">
    <source>
        <dbReference type="Proteomes" id="UP000698800"/>
    </source>
</evidence>
<dbReference type="PANTHER" id="PTHR10073">
    <property type="entry name" value="DNA MISMATCH REPAIR PROTEIN MLH, PMS, MUTL"/>
    <property type="match status" value="1"/>
</dbReference>
<dbReference type="FunFam" id="3.30.565.10:FF:000014">
    <property type="entry name" value="Mismatch repair endonuclease pms1, putative"/>
    <property type="match status" value="1"/>
</dbReference>
<evidence type="ECO:0000256" key="1">
    <source>
        <dbReference type="ARBA" id="ARBA00006082"/>
    </source>
</evidence>
<reference evidence="7" key="1">
    <citation type="submission" date="2021-03" db="EMBL/GenBank/DDBJ databases">
        <title>Comparative genomics and phylogenomic investigation of the class Geoglossomycetes provide insights into ecological specialization and systematics.</title>
        <authorList>
            <person name="Melie T."/>
            <person name="Pirro S."/>
            <person name="Miller A.N."/>
            <person name="Quandt A."/>
        </authorList>
    </citation>
    <scope>NUCLEOTIDE SEQUENCE</scope>
    <source>
        <strain evidence="7">GBOQ0MN5Z8</strain>
    </source>
</reference>
<keyword evidence="2" id="KW-0227">DNA damage</keyword>
<dbReference type="CDD" id="cd16926">
    <property type="entry name" value="HATPase_MutL-MLH-PMS-like"/>
    <property type="match status" value="1"/>
</dbReference>
<organism evidence="7 8">
    <name type="scientific">Glutinoglossum americanum</name>
    <dbReference type="NCBI Taxonomy" id="1670608"/>
    <lineage>
        <taxon>Eukaryota</taxon>
        <taxon>Fungi</taxon>
        <taxon>Dikarya</taxon>
        <taxon>Ascomycota</taxon>
        <taxon>Pezizomycotina</taxon>
        <taxon>Geoglossomycetes</taxon>
        <taxon>Geoglossales</taxon>
        <taxon>Geoglossaceae</taxon>
        <taxon>Glutinoglossum</taxon>
    </lineage>
</organism>
<dbReference type="SUPFAM" id="SSF55874">
    <property type="entry name" value="ATPase domain of HSP90 chaperone/DNA topoisomerase II/histidine kinase"/>
    <property type="match status" value="1"/>
</dbReference>
<dbReference type="Pfam" id="PF01119">
    <property type="entry name" value="DNA_mis_repair"/>
    <property type="match status" value="1"/>
</dbReference>
<dbReference type="GO" id="GO:0140664">
    <property type="term" value="F:ATP-dependent DNA damage sensor activity"/>
    <property type="evidence" value="ECO:0007669"/>
    <property type="project" value="InterPro"/>
</dbReference>
<dbReference type="FunFam" id="3.30.1370.100:FF:000001">
    <property type="entry name" value="Mismatch repair endonuclease pms1, putative"/>
    <property type="match status" value="1"/>
</dbReference>
<dbReference type="InterPro" id="IPR002099">
    <property type="entry name" value="MutL/Mlh/PMS"/>
</dbReference>
<feature type="compositionally biased region" description="Polar residues" evidence="4">
    <location>
        <begin position="392"/>
        <end position="406"/>
    </location>
</feature>
<dbReference type="InterPro" id="IPR014762">
    <property type="entry name" value="DNA_mismatch_repair_CS"/>
</dbReference>
<dbReference type="PROSITE" id="PS00058">
    <property type="entry name" value="DNA_MISMATCH_REPAIR_1"/>
    <property type="match status" value="1"/>
</dbReference>
<dbReference type="Gene3D" id="3.30.230.10">
    <property type="match status" value="1"/>
</dbReference>
<dbReference type="InterPro" id="IPR014790">
    <property type="entry name" value="MutL_C"/>
</dbReference>
<dbReference type="GO" id="GO:0000710">
    <property type="term" value="P:meiotic mismatch repair"/>
    <property type="evidence" value="ECO:0007669"/>
    <property type="project" value="UniProtKB-ARBA"/>
</dbReference>
<evidence type="ECO:0000256" key="2">
    <source>
        <dbReference type="ARBA" id="ARBA00022763"/>
    </source>
</evidence>
<comment type="caution">
    <text evidence="7">The sequence shown here is derived from an EMBL/GenBank/DDBJ whole genome shotgun (WGS) entry which is preliminary data.</text>
</comment>
<evidence type="ECO:0000259" key="5">
    <source>
        <dbReference type="SMART" id="SM00853"/>
    </source>
</evidence>
<feature type="region of interest" description="Disordered" evidence="4">
    <location>
        <begin position="799"/>
        <end position="818"/>
    </location>
</feature>
<dbReference type="FunFam" id="3.30.230.10:FF:000120">
    <property type="entry name" value="Mismatch repair endonuclease PMS2"/>
    <property type="match status" value="1"/>
</dbReference>
<evidence type="ECO:0000256" key="4">
    <source>
        <dbReference type="SAM" id="MobiDB-lite"/>
    </source>
</evidence>
<dbReference type="Pfam" id="PF08676">
    <property type="entry name" value="MutL_C"/>
    <property type="match status" value="1"/>
</dbReference>
<dbReference type="Gene3D" id="3.30.565.10">
    <property type="entry name" value="Histidine kinase-like ATPase, C-terminal domain"/>
    <property type="match status" value="1"/>
</dbReference>
<evidence type="ECO:0000259" key="6">
    <source>
        <dbReference type="SMART" id="SM01340"/>
    </source>
</evidence>
<dbReference type="AlphaFoldDB" id="A0A9P8I381"/>
<feature type="region of interest" description="Disordered" evidence="4">
    <location>
        <begin position="540"/>
        <end position="566"/>
    </location>
</feature>
<dbReference type="OrthoDB" id="10263226at2759"/>
<dbReference type="NCBIfam" id="TIGR00585">
    <property type="entry name" value="mutl"/>
    <property type="match status" value="1"/>
</dbReference>
<dbReference type="Proteomes" id="UP000698800">
    <property type="component" value="Unassembled WGS sequence"/>
</dbReference>
<dbReference type="InterPro" id="IPR020568">
    <property type="entry name" value="Ribosomal_Su5_D2-typ_SF"/>
</dbReference>
<gene>
    <name evidence="7" type="ORF">FGG08_005319</name>
</gene>
<feature type="domain" description="MutL C-terminal dimerisation" evidence="5">
    <location>
        <begin position="835"/>
        <end position="999"/>
    </location>
</feature>
<dbReference type="PANTHER" id="PTHR10073:SF52">
    <property type="entry name" value="MISMATCH REPAIR ENDONUCLEASE PMS2"/>
    <property type="match status" value="1"/>
</dbReference>
<dbReference type="InterPro" id="IPR038973">
    <property type="entry name" value="MutL/Mlh/Pms-like"/>
</dbReference>
<name>A0A9P8I381_9PEZI</name>
<dbReference type="GO" id="GO:0016887">
    <property type="term" value="F:ATP hydrolysis activity"/>
    <property type="evidence" value="ECO:0007669"/>
    <property type="project" value="InterPro"/>
</dbReference>
<dbReference type="SUPFAM" id="SSF118116">
    <property type="entry name" value="DNA mismatch repair protein MutL"/>
    <property type="match status" value="1"/>
</dbReference>
<dbReference type="GO" id="GO:0005524">
    <property type="term" value="F:ATP binding"/>
    <property type="evidence" value="ECO:0007669"/>
    <property type="project" value="InterPro"/>
</dbReference>
<dbReference type="CDD" id="cd03484">
    <property type="entry name" value="MutL_Trans_hPMS_2_like"/>
    <property type="match status" value="1"/>
</dbReference>
<dbReference type="SMART" id="SM00853">
    <property type="entry name" value="MutL_C"/>
    <property type="match status" value="1"/>
</dbReference>
<dbReference type="SUPFAM" id="SSF54211">
    <property type="entry name" value="Ribosomal protein S5 domain 2-like"/>
    <property type="match status" value="1"/>
</dbReference>
<dbReference type="InterPro" id="IPR042120">
    <property type="entry name" value="MutL_C_dimsub"/>
</dbReference>
<dbReference type="InterPro" id="IPR037198">
    <property type="entry name" value="MutL_C_sf"/>
</dbReference>
<dbReference type="GO" id="GO:0030983">
    <property type="term" value="F:mismatched DNA binding"/>
    <property type="evidence" value="ECO:0007669"/>
    <property type="project" value="InterPro"/>
</dbReference>
<dbReference type="SMART" id="SM01340">
    <property type="entry name" value="DNA_mis_repair"/>
    <property type="match status" value="1"/>
</dbReference>
<dbReference type="GO" id="GO:0032389">
    <property type="term" value="C:MutLalpha complex"/>
    <property type="evidence" value="ECO:0007669"/>
    <property type="project" value="TreeGrafter"/>
</dbReference>
<sequence>MATIKAIDVRSIHQIQSGQVIVDLCSVVKELVENSLDASATSIEELMGLMWVDIRLKDYGLQAVEVQDNGDGISPDSFKNVALKHHTSKLSTYSDLNSLQTFGFRGEALSSLCALSNVHIITARSDEAPKGTRLEFEISGKLKGKSVTASQKGTTVVVERLFGNLPVRRRELEKNAKREYNKVLGILNAYACISTGVKFSVSNHMVKGKKTVAFATKSNLTTRENIANVFGAKTLTALVPLDLKFELQPSPSTQKWSNVPEEGSKEVRIVGHISRPIVGEGRQMPDRQMFFVNSRPCGQPQVAKAFNEVYKSYNVSQSPFIFADLRLDENSYDVNVSPDKRTILLHDQNALLESLKASLIELFESTDQTVPHSHILSQKLPAFKQLSINHPSPTLEESINEVSTGTSEDERGDHNRANSPAISRESETTEPSGVDLVSSNATLRGNGRVVNSIGESVDRGVQGNGWSAVNMVSKEKLNQNTDALRDIQTTNIGSNMEEQESHGNQWGPSEDNNRFMEAPPAVMPVIDFNRRISEQQEGIRRPPLSAGQENEQDQIPSAILSTPRPPAGVIRSAFDRMRPKRVPADTATITIGSTTITSPIGTPVAKRQRIGDSGPDGSNPVGVMRVVRRDPKSIRVSKGLRSFAAPGTQLEQGESETDEARSLAGGESSGIEELPFDTDELMDTNKDDPYVEGDDLLPSVDNDPAQAEDEHSIALDIDCVDEAAKKDREEEKVRRMIQEAEKDAAHSTQDSIRRASNLCRTGRPKDSTTQLVRAVGTSVARIKQQVIALNTALERFRENTPWSGEGGTNSAFDQASDEDRLSLTVSKEDFAQMRIIGQFNLGFIIACRPAQPSTSVSPHSPSGMERGDDDLFIIDQHASDEKYNFERLQAETIVQNQRLVQPRILELPAVEEEIVIEHQPILVKNGFLIEVDENMPVGRRCRLVSLPMSRGVVFDHRDLEELIALLADSPTATILRPSKVRRMFASRACRSSIMIGRTLTLKQMQTVVKHMGELEKPWNCPHGRPTMRHLMGTGAWEGWEEGDGLVGMRGRKNGRVDWGAYVGGRSEKGEEGKVWPETRRP</sequence>
<dbReference type="InterPro" id="IPR014721">
    <property type="entry name" value="Ribsml_uS5_D2-typ_fold_subgr"/>
</dbReference>
<proteinExistence type="inferred from homology"/>
<feature type="region of interest" description="Disordered" evidence="4">
    <location>
        <begin position="642"/>
        <end position="693"/>
    </location>
</feature>
<evidence type="ECO:0000313" key="7">
    <source>
        <dbReference type="EMBL" id="KAH0538057.1"/>
    </source>
</evidence>
<evidence type="ECO:0000256" key="3">
    <source>
        <dbReference type="ARBA" id="ARBA00070941"/>
    </source>
</evidence>
<dbReference type="InterPro" id="IPR036890">
    <property type="entry name" value="HATPase_C_sf"/>
</dbReference>
<keyword evidence="8" id="KW-1185">Reference proteome</keyword>
<dbReference type="EMBL" id="JAGHQL010000124">
    <property type="protein sequence ID" value="KAH0538057.1"/>
    <property type="molecule type" value="Genomic_DNA"/>
</dbReference>
<accession>A0A9P8I381</accession>
<protein>
    <recommendedName>
        <fullName evidence="3">DNA mismatch repair protein PMS1</fullName>
    </recommendedName>
</protein>